<dbReference type="RefSeq" id="WP_219549945.1">
    <property type="nucleotide sequence ID" value="NZ_JAHKRN010000053.1"/>
</dbReference>
<dbReference type="GO" id="GO:0008168">
    <property type="term" value="F:methyltransferase activity"/>
    <property type="evidence" value="ECO:0007669"/>
    <property type="project" value="UniProtKB-KW"/>
</dbReference>
<dbReference type="InterPro" id="IPR041698">
    <property type="entry name" value="Methyltransf_25"/>
</dbReference>
<dbReference type="PANTHER" id="PTHR43591">
    <property type="entry name" value="METHYLTRANSFERASE"/>
    <property type="match status" value="1"/>
</dbReference>
<dbReference type="EC" id="2.1.1.-" evidence="2"/>
<keyword evidence="2" id="KW-0489">Methyltransferase</keyword>
<sequence>MTSPGNIFTHPDTVSGLYEEESRLAARTSALHQAKIQGRAVAEVIADLAADHLAEPWQAIVADLGCGRGTSSRTLAERLRPRRLLAIDTSQAMLAAARARVADYSTKVTYIRADFHRLPLGDATCAVVVAAFCLYHSPDPRPVIAEIARVLVEGGIAVLVTKSADSYQALDHLVATAGIDVGATRRPSLYGTAHSGNLVALTAPILPIVHVEHEEHRFAFAGLDHVAAYLATTPKYELPPVMATDPDAIATALRSRVIDGPVAATSTITYVVARRGDAP</sequence>
<reference evidence="3" key="1">
    <citation type="journal article" date="2019" name="Int. J. Syst. Evol. Microbiol.">
        <title>The Global Catalogue of Microorganisms (GCM) 10K type strain sequencing project: providing services to taxonomists for standard genome sequencing and annotation.</title>
        <authorList>
            <consortium name="The Broad Institute Genomics Platform"/>
            <consortium name="The Broad Institute Genome Sequencing Center for Infectious Disease"/>
            <person name="Wu L."/>
            <person name="Ma J."/>
        </authorList>
    </citation>
    <scope>NUCLEOTIDE SEQUENCE [LARGE SCALE GENOMIC DNA]</scope>
    <source>
        <strain evidence="3">CGMCC 4.7106</strain>
    </source>
</reference>
<protein>
    <submittedName>
        <fullName evidence="2">Class I SAM-dependent methyltransferase</fullName>
        <ecNumber evidence="2">2.1.1.-</ecNumber>
    </submittedName>
</protein>
<dbReference type="Pfam" id="PF13649">
    <property type="entry name" value="Methyltransf_25"/>
    <property type="match status" value="1"/>
</dbReference>
<dbReference type="CDD" id="cd02440">
    <property type="entry name" value="AdoMet_MTases"/>
    <property type="match status" value="1"/>
</dbReference>
<evidence type="ECO:0000313" key="3">
    <source>
        <dbReference type="Proteomes" id="UP001596096"/>
    </source>
</evidence>
<comment type="caution">
    <text evidence="2">The sequence shown here is derived from an EMBL/GenBank/DDBJ whole genome shotgun (WGS) entry which is preliminary data.</text>
</comment>
<accession>A0ABW1C988</accession>
<keyword evidence="2" id="KW-0808">Transferase</keyword>
<name>A0ABW1C988_9ACTN</name>
<gene>
    <name evidence="2" type="ORF">ACFPUY_39170</name>
</gene>
<dbReference type="EMBL" id="JBHSNW010000030">
    <property type="protein sequence ID" value="MFC5821148.1"/>
    <property type="molecule type" value="Genomic_DNA"/>
</dbReference>
<evidence type="ECO:0000313" key="2">
    <source>
        <dbReference type="EMBL" id="MFC5821148.1"/>
    </source>
</evidence>
<evidence type="ECO:0000259" key="1">
    <source>
        <dbReference type="Pfam" id="PF13649"/>
    </source>
</evidence>
<dbReference type="GO" id="GO:0032259">
    <property type="term" value="P:methylation"/>
    <property type="evidence" value="ECO:0007669"/>
    <property type="project" value="UniProtKB-KW"/>
</dbReference>
<proteinExistence type="predicted"/>
<dbReference type="Proteomes" id="UP001596096">
    <property type="component" value="Unassembled WGS sequence"/>
</dbReference>
<keyword evidence="3" id="KW-1185">Reference proteome</keyword>
<feature type="domain" description="Methyltransferase" evidence="1">
    <location>
        <begin position="61"/>
        <end position="155"/>
    </location>
</feature>
<organism evidence="2 3">
    <name type="scientific">Nonomuraea harbinensis</name>
    <dbReference type="NCBI Taxonomy" id="1286938"/>
    <lineage>
        <taxon>Bacteria</taxon>
        <taxon>Bacillati</taxon>
        <taxon>Actinomycetota</taxon>
        <taxon>Actinomycetes</taxon>
        <taxon>Streptosporangiales</taxon>
        <taxon>Streptosporangiaceae</taxon>
        <taxon>Nonomuraea</taxon>
    </lineage>
</organism>